<reference evidence="1 2" key="1">
    <citation type="submission" date="2016-03" db="EMBL/GenBank/DDBJ databases">
        <title>Comparative genomics of the ectomycorrhizal sister species Rhizopogon vinicolor and Rhizopogon vesiculosus (Basidiomycota: Boletales) reveals a divergence of the mating type B locus.</title>
        <authorList>
            <person name="Mujic A.B."/>
            <person name="Kuo A."/>
            <person name="Tritt A."/>
            <person name="Lipzen A."/>
            <person name="Chen C."/>
            <person name="Johnson J."/>
            <person name="Sharma A."/>
            <person name="Barry K."/>
            <person name="Grigoriev I.V."/>
            <person name="Spatafora J.W."/>
        </authorList>
    </citation>
    <scope>NUCLEOTIDE SEQUENCE [LARGE SCALE GENOMIC DNA]</scope>
    <source>
        <strain evidence="1 2">AM-OR11-056</strain>
    </source>
</reference>
<dbReference type="Gene3D" id="2.160.20.10">
    <property type="entry name" value="Single-stranded right-handed beta-helix, Pectin lyase-like"/>
    <property type="match status" value="1"/>
</dbReference>
<accession>A0A1J8QI59</accession>
<evidence type="ECO:0000313" key="2">
    <source>
        <dbReference type="Proteomes" id="UP000183567"/>
    </source>
</evidence>
<dbReference type="AlphaFoldDB" id="A0A1J8QI59"/>
<keyword evidence="2" id="KW-1185">Reference proteome</keyword>
<dbReference type="EMBL" id="LVVM01005073">
    <property type="protein sequence ID" value="OJA11428.1"/>
    <property type="molecule type" value="Genomic_DNA"/>
</dbReference>
<sequence>TTVPDTTYYAEFNSYGPGGDTSARVQQDHILTYEQAQDFTLEEVFMGTPAWIDFSYE</sequence>
<dbReference type="InterPro" id="IPR012334">
    <property type="entry name" value="Pectin_lyas_fold"/>
</dbReference>
<feature type="non-terminal residue" evidence="1">
    <location>
        <position position="57"/>
    </location>
</feature>
<proteinExistence type="predicted"/>
<gene>
    <name evidence="1" type="ORF">AZE42_04591</name>
</gene>
<comment type="caution">
    <text evidence="1">The sequence shown here is derived from an EMBL/GenBank/DDBJ whole genome shotgun (WGS) entry which is preliminary data.</text>
</comment>
<dbReference type="OrthoDB" id="2019149at2759"/>
<protein>
    <submittedName>
        <fullName evidence="1">Uncharacterized protein</fullName>
    </submittedName>
</protein>
<dbReference type="Proteomes" id="UP000183567">
    <property type="component" value="Unassembled WGS sequence"/>
</dbReference>
<name>A0A1J8QI59_9AGAM</name>
<feature type="non-terminal residue" evidence="1">
    <location>
        <position position="1"/>
    </location>
</feature>
<evidence type="ECO:0000313" key="1">
    <source>
        <dbReference type="EMBL" id="OJA11428.1"/>
    </source>
</evidence>
<organism evidence="1 2">
    <name type="scientific">Rhizopogon vesiculosus</name>
    <dbReference type="NCBI Taxonomy" id="180088"/>
    <lineage>
        <taxon>Eukaryota</taxon>
        <taxon>Fungi</taxon>
        <taxon>Dikarya</taxon>
        <taxon>Basidiomycota</taxon>
        <taxon>Agaricomycotina</taxon>
        <taxon>Agaricomycetes</taxon>
        <taxon>Agaricomycetidae</taxon>
        <taxon>Boletales</taxon>
        <taxon>Suillineae</taxon>
        <taxon>Rhizopogonaceae</taxon>
        <taxon>Rhizopogon</taxon>
    </lineage>
</organism>
<dbReference type="STRING" id="180088.A0A1J8QI59"/>